<dbReference type="Pfam" id="PF13332">
    <property type="entry name" value="Fil_haemagg_2"/>
    <property type="match status" value="3"/>
</dbReference>
<reference evidence="2" key="1">
    <citation type="journal article" date="2020" name="mSystems">
        <title>Genome- and Community-Level Interaction Insights into Carbon Utilization and Element Cycling Functions of Hydrothermarchaeota in Hydrothermal Sediment.</title>
        <authorList>
            <person name="Zhou Z."/>
            <person name="Liu Y."/>
            <person name="Xu W."/>
            <person name="Pan J."/>
            <person name="Luo Z.H."/>
            <person name="Li M."/>
        </authorList>
    </citation>
    <scope>NUCLEOTIDE SEQUENCE [LARGE SCALE GENOMIC DNA]</scope>
    <source>
        <strain evidence="2">HyVt-507</strain>
    </source>
</reference>
<dbReference type="Proteomes" id="UP000886390">
    <property type="component" value="Unassembled WGS sequence"/>
</dbReference>
<dbReference type="EMBL" id="DRNH01000262">
    <property type="protein sequence ID" value="HFB54048.1"/>
    <property type="molecule type" value="Genomic_DNA"/>
</dbReference>
<sequence length="994" mass="106139">AKIEAKDVTLVSREGSITNQRYAKSVSYGYGGNKDDKTLIGDAAAITAKNSLDIQAANSFTNKGSKLAAKELNIEANDVQITTTKDTKDLFGGDSDNYIKEQSTTHLASNIDADNINISSRKTTTIQGSNVNATESLNIKAKKIDVLAVNNTNYSETHSSSSGFLSSKEETNIKLSQKTQSSKLTADNIRLKSTDDTNLEASQITAKKTLDLQSEQGDVNLLAKSYTNAALHESKKSSFGGLKTTHSIDALSQTKLAGSAASAKNSITVGGKDVNVIASNLESQEGTLTLDAKNNINISAANESSSEQHFEEKKNFSLALSGSKLTYTTITKDTNTHTTTTNKASNLSAKNITLKSAADTNIIASDLKAESINVDAKKDFNLLAAKNTTHTTREHSKKDLGVEVTLNSKEASAFTGYWEEANGQSTTKKDVAKSTLDTGTLNLKTTNVNIVGSDILTNNAQIDSKNIKLLATTASTDTQRYTKSIKTGVKVGVTQNISNAIDTMKNIGDAKNGTGTAARTLKAYDAINSFLQKPVDAGVYAVYNESRTGTTTHSEQVVASNLYANNNAALHAQEKIEVGGSNIYAGNNLDIQAKDINLHATAANYSSATASSSKNAKASLYGSDMGTLTLAFQNSSNKIEGTTNSHTYITALGKVTLTSTQDTTLKGAVVDANDLELNVGRNLVMQSLQDTQTIRGKSKEGSVSINVLTAAPQGASANYGTSKGDKAWINEVTSLNAQNSMRVRVSDTTTLKGASITNKDASGVDRGNLQLATKKLVTEDIQDHDNYKSSNVGVGVGSIDSNPSLNSIEFAKRTQDKEQIVRATIGKGRITNFSDTSHINRDIAKTKQLTKDESSDIELYASDTSLHALANPTQTYKDIKQKAKDVGLASHKGIVEDLPSASKGNDGKGDFIDNTIGTLVDASGEWAFGIIPTVKNDGGYITQIATQVFGDSRNIIVAKDAIQFEKWKLKPKDPEHPNKDWDYESYTTPEGKIQ</sequence>
<organism evidence="2">
    <name type="scientific">Sulfurimonas autotrophica</name>
    <dbReference type="NCBI Taxonomy" id="202747"/>
    <lineage>
        <taxon>Bacteria</taxon>
        <taxon>Pseudomonadati</taxon>
        <taxon>Campylobacterota</taxon>
        <taxon>Epsilonproteobacteria</taxon>
        <taxon>Campylobacterales</taxon>
        <taxon>Sulfurimonadaceae</taxon>
        <taxon>Sulfurimonas</taxon>
    </lineage>
</organism>
<protein>
    <recommendedName>
        <fullName evidence="3">Filamentous hemagglutinin</fullName>
    </recommendedName>
</protein>
<accession>A0A7C3C4D5</accession>
<dbReference type="GO" id="GO:0003824">
    <property type="term" value="F:catalytic activity"/>
    <property type="evidence" value="ECO:0007669"/>
    <property type="project" value="UniProtKB-ARBA"/>
</dbReference>
<feature type="non-terminal residue" evidence="2">
    <location>
        <position position="994"/>
    </location>
</feature>
<evidence type="ECO:0000313" key="2">
    <source>
        <dbReference type="EMBL" id="HFB54048.1"/>
    </source>
</evidence>
<feature type="non-terminal residue" evidence="2">
    <location>
        <position position="1"/>
    </location>
</feature>
<dbReference type="AlphaFoldDB" id="A0A7C3C4D5"/>
<gene>
    <name evidence="2" type="ORF">ENJ67_04880</name>
</gene>
<proteinExistence type="predicted"/>
<evidence type="ECO:0000256" key="1">
    <source>
        <dbReference type="SAM" id="MobiDB-lite"/>
    </source>
</evidence>
<feature type="region of interest" description="Disordered" evidence="1">
    <location>
        <begin position="968"/>
        <end position="994"/>
    </location>
</feature>
<comment type="caution">
    <text evidence="2">The sequence shown here is derived from an EMBL/GenBank/DDBJ whole genome shotgun (WGS) entry which is preliminary data.</text>
</comment>
<dbReference type="InterPro" id="IPR025157">
    <property type="entry name" value="Hemagglutinin_rpt"/>
</dbReference>
<evidence type="ECO:0008006" key="3">
    <source>
        <dbReference type="Google" id="ProtNLM"/>
    </source>
</evidence>
<name>A0A7C3C4D5_9BACT</name>
<feature type="compositionally biased region" description="Basic and acidic residues" evidence="1">
    <location>
        <begin position="968"/>
        <end position="982"/>
    </location>
</feature>